<feature type="domain" description="Zn(2)-C6 fungal-type" evidence="7">
    <location>
        <begin position="17"/>
        <end position="54"/>
    </location>
</feature>
<comment type="subcellular location">
    <subcellularLocation>
        <location evidence="1">Nucleus</location>
    </subcellularLocation>
</comment>
<dbReference type="PROSITE" id="PS50048">
    <property type="entry name" value="ZN2_CY6_FUNGAL_2"/>
    <property type="match status" value="1"/>
</dbReference>
<evidence type="ECO:0000256" key="4">
    <source>
        <dbReference type="ARBA" id="ARBA00023163"/>
    </source>
</evidence>
<evidence type="ECO:0000313" key="9">
    <source>
        <dbReference type="Proteomes" id="UP000076552"/>
    </source>
</evidence>
<feature type="region of interest" description="Disordered" evidence="6">
    <location>
        <begin position="90"/>
        <end position="112"/>
    </location>
</feature>
<dbReference type="SUPFAM" id="SSF57701">
    <property type="entry name" value="Zn2/Cys6 DNA-binding domain"/>
    <property type="match status" value="1"/>
</dbReference>
<dbReference type="GO" id="GO:0000981">
    <property type="term" value="F:DNA-binding transcription factor activity, RNA polymerase II-specific"/>
    <property type="evidence" value="ECO:0007669"/>
    <property type="project" value="InterPro"/>
</dbReference>
<gene>
    <name evidence="8" type="ORF">CT0861_06387</name>
</gene>
<evidence type="ECO:0000313" key="8">
    <source>
        <dbReference type="EMBL" id="KZL77664.1"/>
    </source>
</evidence>
<proteinExistence type="predicted"/>
<dbReference type="GO" id="GO:0000976">
    <property type="term" value="F:transcription cis-regulatory region binding"/>
    <property type="evidence" value="ECO:0007669"/>
    <property type="project" value="TreeGrafter"/>
</dbReference>
<dbReference type="PANTHER" id="PTHR31845:SF10">
    <property type="entry name" value="ZN(II)2CYS6 TRANSCRIPTION FACTOR (EUROFUNG)"/>
    <property type="match status" value="1"/>
</dbReference>
<organism evidence="8 9">
    <name type="scientific">Colletotrichum tofieldiae</name>
    <dbReference type="NCBI Taxonomy" id="708197"/>
    <lineage>
        <taxon>Eukaryota</taxon>
        <taxon>Fungi</taxon>
        <taxon>Dikarya</taxon>
        <taxon>Ascomycota</taxon>
        <taxon>Pezizomycotina</taxon>
        <taxon>Sordariomycetes</taxon>
        <taxon>Hypocreomycetidae</taxon>
        <taxon>Glomerellales</taxon>
        <taxon>Glomerellaceae</taxon>
        <taxon>Colletotrichum</taxon>
        <taxon>Colletotrichum spaethianum species complex</taxon>
    </lineage>
</organism>
<dbReference type="STRING" id="708197.A0A166YHI3"/>
<keyword evidence="9" id="KW-1185">Reference proteome</keyword>
<evidence type="ECO:0000259" key="7">
    <source>
        <dbReference type="PROSITE" id="PS50048"/>
    </source>
</evidence>
<dbReference type="GO" id="GO:0005634">
    <property type="term" value="C:nucleus"/>
    <property type="evidence" value="ECO:0007669"/>
    <property type="project" value="UniProtKB-SubCell"/>
</dbReference>
<dbReference type="InterPro" id="IPR051089">
    <property type="entry name" value="prtT"/>
</dbReference>
<reference evidence="8 9" key="1">
    <citation type="submission" date="2015-06" db="EMBL/GenBank/DDBJ databases">
        <title>Survival trade-offs in plant roots during colonization by closely related pathogenic and mutualistic fungi.</title>
        <authorList>
            <person name="Hacquard S."/>
            <person name="Kracher B."/>
            <person name="Hiruma K."/>
            <person name="Weinman A."/>
            <person name="Muench P."/>
            <person name="Garrido Oter R."/>
            <person name="Ver Loren van Themaat E."/>
            <person name="Dallerey J.-F."/>
            <person name="Damm U."/>
            <person name="Henrissat B."/>
            <person name="Lespinet O."/>
            <person name="Thon M."/>
            <person name="Kemen E."/>
            <person name="McHardy A.C."/>
            <person name="Schulze-Lefert P."/>
            <person name="O'Connell R.J."/>
        </authorList>
    </citation>
    <scope>NUCLEOTIDE SEQUENCE [LARGE SCALE GENOMIC DNA]</scope>
    <source>
        <strain evidence="8 9">0861</strain>
    </source>
</reference>
<comment type="caution">
    <text evidence="8">The sequence shown here is derived from an EMBL/GenBank/DDBJ whole genome shotgun (WGS) entry which is preliminary data.</text>
</comment>
<name>A0A166YHI3_9PEZI</name>
<sequence length="656" mass="73829">MSDCESPNFASAKKTRACVTCARQKIRCRWSPDSGRSVPTECLRCSRMNIRCRVPEPVPRKKRGKSSRVTELEKKIDGLVNLFQSQRQVRDAQDLNSTTESPSSEDQHLVPCTRSTIPGFDRTSAPHISPSVMSSGAQECSTTLVQDAGLSDSTFYLVPGLSLSGVKAEEYLDIYRTRLVPNFPFVPIHPSITAAELHDKKRFLFWCIMQAVVPQTAAVQKAVDDWVRRHAAMHIIVLKKKTVELLQGLIVYVAWGDVHLQMGINANSLIQMAIGLVVDMIMTTPGGPLSWMPKSLQTDAWGLLNRGKQFDLGKLTLEEQRAILGGYFIASSNPTAVRRYSQIQYTPQFARCFKAIREASELPSDVQLLALIRMQNVVDRIRSVFPSLERDEGEPLPIFREHMGAVLLSIRKEIRALESEEPIINREQPLLWGHYQTLIVRLYEPCIGMRAASPSEAVSPTEPYSRTEALWCCLQAIQAASTALLDISVEMFAYLPFDCVADVAFTMMASYRLLLEDTVSDWDVSLARQKLDLPEISRRLGDKFEEADNAALVAGQKRRLFEDNSSRWSNYAYRSRWIRQWYLSKIVPPPQEQTTNELQLDSEALLNDSNMSWVGGISIDQGFWEAMMLDGPGKIPFDPSMLLPDQSMVPPMESTS</sequence>
<dbReference type="AlphaFoldDB" id="A0A166YHI3"/>
<evidence type="ECO:0000256" key="5">
    <source>
        <dbReference type="ARBA" id="ARBA00023242"/>
    </source>
</evidence>
<keyword evidence="5" id="KW-0539">Nucleus</keyword>
<dbReference type="InterPro" id="IPR001138">
    <property type="entry name" value="Zn2Cys6_DnaBD"/>
</dbReference>
<feature type="compositionally biased region" description="Polar residues" evidence="6">
    <location>
        <begin position="94"/>
        <end position="104"/>
    </location>
</feature>
<evidence type="ECO:0000256" key="1">
    <source>
        <dbReference type="ARBA" id="ARBA00004123"/>
    </source>
</evidence>
<protein>
    <submittedName>
        <fullName evidence="8">Fungal transcriptional regulatory protein</fullName>
    </submittedName>
</protein>
<keyword evidence="2" id="KW-0805">Transcription regulation</keyword>
<dbReference type="SMART" id="SM00066">
    <property type="entry name" value="GAL4"/>
    <property type="match status" value="1"/>
</dbReference>
<keyword evidence="3" id="KW-0238">DNA-binding</keyword>
<dbReference type="GO" id="GO:0008270">
    <property type="term" value="F:zinc ion binding"/>
    <property type="evidence" value="ECO:0007669"/>
    <property type="project" value="InterPro"/>
</dbReference>
<evidence type="ECO:0000256" key="6">
    <source>
        <dbReference type="SAM" id="MobiDB-lite"/>
    </source>
</evidence>
<dbReference type="EMBL" id="LFIV01000006">
    <property type="protein sequence ID" value="KZL77664.1"/>
    <property type="molecule type" value="Genomic_DNA"/>
</dbReference>
<evidence type="ECO:0000256" key="3">
    <source>
        <dbReference type="ARBA" id="ARBA00023125"/>
    </source>
</evidence>
<evidence type="ECO:0000256" key="2">
    <source>
        <dbReference type="ARBA" id="ARBA00023015"/>
    </source>
</evidence>
<accession>A0A166YHI3</accession>
<dbReference type="InterPro" id="IPR036864">
    <property type="entry name" value="Zn2-C6_fun-type_DNA-bd_sf"/>
</dbReference>
<dbReference type="Gene3D" id="4.10.240.10">
    <property type="entry name" value="Zn(2)-C6 fungal-type DNA-binding domain"/>
    <property type="match status" value="1"/>
</dbReference>
<dbReference type="Proteomes" id="UP000076552">
    <property type="component" value="Unassembled WGS sequence"/>
</dbReference>
<keyword evidence="4" id="KW-0804">Transcription</keyword>
<dbReference type="CDD" id="cd00067">
    <property type="entry name" value="GAL4"/>
    <property type="match status" value="1"/>
</dbReference>
<dbReference type="PANTHER" id="PTHR31845">
    <property type="entry name" value="FINGER DOMAIN PROTEIN, PUTATIVE-RELATED"/>
    <property type="match status" value="1"/>
</dbReference>